<protein>
    <submittedName>
        <fullName evidence="1">Uncharacterized protein</fullName>
    </submittedName>
</protein>
<evidence type="ECO:0000313" key="1">
    <source>
        <dbReference type="EMBL" id="KAK3784557.1"/>
    </source>
</evidence>
<dbReference type="Proteomes" id="UP001283361">
    <property type="component" value="Unassembled WGS sequence"/>
</dbReference>
<sequence>MPWRYHISRTLQTRAFCAVDGVAGIARYVQEDLVCWQLHRRPFYKRWTERPRSERKDLEKATFLQSAGQRDPAVREKTWKRRPFYKRWTERSRSERKDLEKATFLQALDREIPQ</sequence>
<accession>A0AAE1ADA4</accession>
<dbReference type="AlphaFoldDB" id="A0AAE1ADA4"/>
<evidence type="ECO:0000313" key="2">
    <source>
        <dbReference type="Proteomes" id="UP001283361"/>
    </source>
</evidence>
<comment type="caution">
    <text evidence="1">The sequence shown here is derived from an EMBL/GenBank/DDBJ whole genome shotgun (WGS) entry which is preliminary data.</text>
</comment>
<dbReference type="EMBL" id="JAWDGP010002228">
    <property type="protein sequence ID" value="KAK3784557.1"/>
    <property type="molecule type" value="Genomic_DNA"/>
</dbReference>
<gene>
    <name evidence="1" type="ORF">RRG08_030832</name>
</gene>
<keyword evidence="2" id="KW-1185">Reference proteome</keyword>
<organism evidence="1 2">
    <name type="scientific">Elysia crispata</name>
    <name type="common">lettuce slug</name>
    <dbReference type="NCBI Taxonomy" id="231223"/>
    <lineage>
        <taxon>Eukaryota</taxon>
        <taxon>Metazoa</taxon>
        <taxon>Spiralia</taxon>
        <taxon>Lophotrochozoa</taxon>
        <taxon>Mollusca</taxon>
        <taxon>Gastropoda</taxon>
        <taxon>Heterobranchia</taxon>
        <taxon>Euthyneura</taxon>
        <taxon>Panpulmonata</taxon>
        <taxon>Sacoglossa</taxon>
        <taxon>Placobranchoidea</taxon>
        <taxon>Plakobranchidae</taxon>
        <taxon>Elysia</taxon>
    </lineage>
</organism>
<name>A0AAE1ADA4_9GAST</name>
<proteinExistence type="predicted"/>
<reference evidence="1" key="1">
    <citation type="journal article" date="2023" name="G3 (Bethesda)">
        <title>A reference genome for the long-term kleptoplast-retaining sea slug Elysia crispata morphotype clarki.</title>
        <authorList>
            <person name="Eastman K.E."/>
            <person name="Pendleton A.L."/>
            <person name="Shaikh M.A."/>
            <person name="Suttiyut T."/>
            <person name="Ogas R."/>
            <person name="Tomko P."/>
            <person name="Gavelis G."/>
            <person name="Widhalm J.R."/>
            <person name="Wisecaver J.H."/>
        </authorList>
    </citation>
    <scope>NUCLEOTIDE SEQUENCE</scope>
    <source>
        <strain evidence="1">ECLA1</strain>
    </source>
</reference>